<sequence>GGPAAHIVLGVDDALVQAVGGAAAGAAAGSRAGAGFAHDALVDGIAVGHDDPCAGQYRLVGCLGGLRGDGREARRGRSLFKERKIG</sequence>
<protein>
    <submittedName>
        <fullName evidence="1">Uncharacterized protein</fullName>
    </submittedName>
</protein>
<name>A0A699XH47_TANCI</name>
<accession>A0A699XH47</accession>
<comment type="caution">
    <text evidence="1">The sequence shown here is derived from an EMBL/GenBank/DDBJ whole genome shotgun (WGS) entry which is preliminary data.</text>
</comment>
<evidence type="ECO:0000313" key="1">
    <source>
        <dbReference type="EMBL" id="GFD57720.1"/>
    </source>
</evidence>
<gene>
    <name evidence="1" type="ORF">Tci_929689</name>
</gene>
<feature type="non-terminal residue" evidence="1">
    <location>
        <position position="86"/>
    </location>
</feature>
<feature type="non-terminal residue" evidence="1">
    <location>
        <position position="1"/>
    </location>
</feature>
<reference evidence="1" key="1">
    <citation type="journal article" date="2019" name="Sci. Rep.">
        <title>Draft genome of Tanacetum cinerariifolium, the natural source of mosquito coil.</title>
        <authorList>
            <person name="Yamashiro T."/>
            <person name="Shiraishi A."/>
            <person name="Satake H."/>
            <person name="Nakayama K."/>
        </authorList>
    </citation>
    <scope>NUCLEOTIDE SEQUENCE</scope>
</reference>
<proteinExistence type="predicted"/>
<dbReference type="EMBL" id="BKCJ011844247">
    <property type="protein sequence ID" value="GFD57720.1"/>
    <property type="molecule type" value="Genomic_DNA"/>
</dbReference>
<organism evidence="1">
    <name type="scientific">Tanacetum cinerariifolium</name>
    <name type="common">Dalmatian daisy</name>
    <name type="synonym">Chrysanthemum cinerariifolium</name>
    <dbReference type="NCBI Taxonomy" id="118510"/>
    <lineage>
        <taxon>Eukaryota</taxon>
        <taxon>Viridiplantae</taxon>
        <taxon>Streptophyta</taxon>
        <taxon>Embryophyta</taxon>
        <taxon>Tracheophyta</taxon>
        <taxon>Spermatophyta</taxon>
        <taxon>Magnoliopsida</taxon>
        <taxon>eudicotyledons</taxon>
        <taxon>Gunneridae</taxon>
        <taxon>Pentapetalae</taxon>
        <taxon>asterids</taxon>
        <taxon>campanulids</taxon>
        <taxon>Asterales</taxon>
        <taxon>Asteraceae</taxon>
        <taxon>Asteroideae</taxon>
        <taxon>Anthemideae</taxon>
        <taxon>Anthemidinae</taxon>
        <taxon>Tanacetum</taxon>
    </lineage>
</organism>
<dbReference type="AlphaFoldDB" id="A0A699XH47"/>